<dbReference type="EMBL" id="ML735320">
    <property type="protein sequence ID" value="KAE8386016.1"/>
    <property type="molecule type" value="Genomic_DNA"/>
</dbReference>
<dbReference type="Pfam" id="PF04082">
    <property type="entry name" value="Fungal_trans"/>
    <property type="match status" value="1"/>
</dbReference>
<dbReference type="InterPro" id="IPR007219">
    <property type="entry name" value="XnlR_reg_dom"/>
</dbReference>
<evidence type="ECO:0000256" key="5">
    <source>
        <dbReference type="ARBA" id="ARBA00023242"/>
    </source>
</evidence>
<comment type="subcellular location">
    <subcellularLocation>
        <location evidence="1">Nucleus</location>
    </subcellularLocation>
</comment>
<dbReference type="GO" id="GO:0008270">
    <property type="term" value="F:zinc ion binding"/>
    <property type="evidence" value="ECO:0007669"/>
    <property type="project" value="InterPro"/>
</dbReference>
<keyword evidence="2" id="KW-0479">Metal-binding</keyword>
<dbReference type="OrthoDB" id="1924787at2759"/>
<feature type="domain" description="Xylanolytic transcriptional activator regulatory" evidence="6">
    <location>
        <begin position="169"/>
        <end position="239"/>
    </location>
</feature>
<dbReference type="InterPro" id="IPR050815">
    <property type="entry name" value="TF_fung"/>
</dbReference>
<keyword evidence="3" id="KW-0805">Transcription regulation</keyword>
<dbReference type="PANTHER" id="PTHR47338:SF16">
    <property type="entry name" value="TRANSCRIPTION FACTOR, PUTATIVE (AFU_ORTHOLOGUE AFUA_2G09360)-RELATED"/>
    <property type="match status" value="1"/>
</dbReference>
<dbReference type="GO" id="GO:0006351">
    <property type="term" value="P:DNA-templated transcription"/>
    <property type="evidence" value="ECO:0007669"/>
    <property type="project" value="InterPro"/>
</dbReference>
<reference evidence="7" key="1">
    <citation type="submission" date="2019-04" db="EMBL/GenBank/DDBJ databases">
        <title>Friends and foes A comparative genomics studyof 23 Aspergillus species from section Flavi.</title>
        <authorList>
            <consortium name="DOE Joint Genome Institute"/>
            <person name="Kjaerbolling I."/>
            <person name="Vesth T."/>
            <person name="Frisvad J.C."/>
            <person name="Nybo J.L."/>
            <person name="Theobald S."/>
            <person name="Kildgaard S."/>
            <person name="Isbrandt T."/>
            <person name="Kuo A."/>
            <person name="Sato A."/>
            <person name="Lyhne E.K."/>
            <person name="Kogle M.E."/>
            <person name="Wiebenga A."/>
            <person name="Kun R.S."/>
            <person name="Lubbers R.J."/>
            <person name="Makela M.R."/>
            <person name="Barry K."/>
            <person name="Chovatia M."/>
            <person name="Clum A."/>
            <person name="Daum C."/>
            <person name="Haridas S."/>
            <person name="He G."/>
            <person name="LaButti K."/>
            <person name="Lipzen A."/>
            <person name="Mondo S."/>
            <person name="Riley R."/>
            <person name="Salamov A."/>
            <person name="Simmons B.A."/>
            <person name="Magnuson J.K."/>
            <person name="Henrissat B."/>
            <person name="Mortensen U.H."/>
            <person name="Larsen T.O."/>
            <person name="Devries R.P."/>
            <person name="Grigoriev I.V."/>
            <person name="Machida M."/>
            <person name="Baker S.E."/>
            <person name="Andersen M.R."/>
        </authorList>
    </citation>
    <scope>NUCLEOTIDE SEQUENCE [LARGE SCALE GENOMIC DNA]</scope>
    <source>
        <strain evidence="7">IBT 14317</strain>
    </source>
</reference>
<evidence type="ECO:0000313" key="7">
    <source>
        <dbReference type="EMBL" id="KAE8386016.1"/>
    </source>
</evidence>
<accession>A0A5N7BW12</accession>
<name>A0A5N7BW12_PETAA</name>
<protein>
    <recommendedName>
        <fullName evidence="6">Xylanolytic transcriptional activator regulatory domain-containing protein</fullName>
    </recommendedName>
</protein>
<sequence length="404" mass="45437">MCRGLKEGRLPGHAWGVSKSCNQCRTDKRKCFPAPKSRYLQCTTRLQGCSWSVNRNPKPLLFPVDAPSPYRPVHVSSIQGAVRDKLVELYLTLIHDKPHMLFHPGDLMFCIRNGTLPKAVLYSVLALAALIREQTKDFFQLAKVCVKMLIDDISLDNTYATILIGNLCSSDVIGIAFRMAQVLHLPEPSSDDDGLLRESKLRTWWSLYMIDQWSSAGLNIPRQIQDTSQFPLPMPGLDIHSLASEEDIDSSLQSTKPGLLGYVVILARMVGHIQHLHRQLADGTLNDSGTEFSTRKHGKNASLRIEQVFFALHLGYHHYATLLSFPYLGSQLTHVPDQKLFSTRCTYHAAVSSDLLRSSNETQGCEAVYVIVTHMTVTSWTALHTSLFGQENELFGTRKRLYQQ</sequence>
<keyword evidence="5" id="KW-0539">Nucleus</keyword>
<evidence type="ECO:0000256" key="3">
    <source>
        <dbReference type="ARBA" id="ARBA00023015"/>
    </source>
</evidence>
<dbReference type="GO" id="GO:0005634">
    <property type="term" value="C:nucleus"/>
    <property type="evidence" value="ECO:0007669"/>
    <property type="project" value="UniProtKB-SubCell"/>
</dbReference>
<dbReference type="SMART" id="SM00906">
    <property type="entry name" value="Fungal_trans"/>
    <property type="match status" value="1"/>
</dbReference>
<evidence type="ECO:0000256" key="4">
    <source>
        <dbReference type="ARBA" id="ARBA00023163"/>
    </source>
</evidence>
<dbReference type="AlphaFoldDB" id="A0A5N7BW12"/>
<dbReference type="GO" id="GO:0000981">
    <property type="term" value="F:DNA-binding transcription factor activity, RNA polymerase II-specific"/>
    <property type="evidence" value="ECO:0007669"/>
    <property type="project" value="InterPro"/>
</dbReference>
<proteinExistence type="predicted"/>
<evidence type="ECO:0000256" key="2">
    <source>
        <dbReference type="ARBA" id="ARBA00022723"/>
    </source>
</evidence>
<dbReference type="PANTHER" id="PTHR47338">
    <property type="entry name" value="ZN(II)2CYS6 TRANSCRIPTION FACTOR (EUROFUNG)-RELATED"/>
    <property type="match status" value="1"/>
</dbReference>
<organism evidence="7">
    <name type="scientific">Petromyces alliaceus</name>
    <name type="common">Aspergillus alliaceus</name>
    <dbReference type="NCBI Taxonomy" id="209559"/>
    <lineage>
        <taxon>Eukaryota</taxon>
        <taxon>Fungi</taxon>
        <taxon>Dikarya</taxon>
        <taxon>Ascomycota</taxon>
        <taxon>Pezizomycotina</taxon>
        <taxon>Eurotiomycetes</taxon>
        <taxon>Eurotiomycetidae</taxon>
        <taxon>Eurotiales</taxon>
        <taxon>Aspergillaceae</taxon>
        <taxon>Aspergillus</taxon>
        <taxon>Aspergillus subgen. Circumdati</taxon>
    </lineage>
</organism>
<dbReference type="Proteomes" id="UP000326877">
    <property type="component" value="Unassembled WGS sequence"/>
</dbReference>
<evidence type="ECO:0000256" key="1">
    <source>
        <dbReference type="ARBA" id="ARBA00004123"/>
    </source>
</evidence>
<dbReference type="GO" id="GO:0003677">
    <property type="term" value="F:DNA binding"/>
    <property type="evidence" value="ECO:0007669"/>
    <property type="project" value="InterPro"/>
</dbReference>
<keyword evidence="4" id="KW-0804">Transcription</keyword>
<gene>
    <name evidence="7" type="ORF">BDV23DRAFT_190347</name>
</gene>
<evidence type="ECO:0000259" key="6">
    <source>
        <dbReference type="SMART" id="SM00906"/>
    </source>
</evidence>
<dbReference type="CDD" id="cd12148">
    <property type="entry name" value="fungal_TF_MHR"/>
    <property type="match status" value="1"/>
</dbReference>